<dbReference type="AlphaFoldDB" id="A0A109JU91"/>
<organism evidence="1 2">
    <name type="scientific">Bradyrhizobium macuxiense</name>
    <dbReference type="NCBI Taxonomy" id="1755647"/>
    <lineage>
        <taxon>Bacteria</taxon>
        <taxon>Pseudomonadati</taxon>
        <taxon>Pseudomonadota</taxon>
        <taxon>Alphaproteobacteria</taxon>
        <taxon>Hyphomicrobiales</taxon>
        <taxon>Nitrobacteraceae</taxon>
        <taxon>Bradyrhizobium</taxon>
    </lineage>
</organism>
<accession>A0A109JU91</accession>
<sequence length="120" mass="13158">MLVAIVFALFVGHYQNFMASPSRVIHAAPLSTQASENEELERLAQRLAASWGITLSNIVRDARTISLSTPMCCPRNRSERFVQKHPNAFIELNEPVIRLDPLLAEPAELGDDAVGDTAAS</sequence>
<proteinExistence type="predicted"/>
<dbReference type="EMBL" id="LNCU01000064">
    <property type="protein sequence ID" value="KWV55238.1"/>
    <property type="molecule type" value="Genomic_DNA"/>
</dbReference>
<reference evidence="1 2" key="1">
    <citation type="submission" date="2015-11" db="EMBL/GenBank/DDBJ databases">
        <title>Draft Genome Sequence of the Strain BR 10303 (Bradyrhizobium sp.) isolated from nodules of Centrolobium paraense.</title>
        <authorList>
            <person name="Zelli J.E."/>
            <person name="Simoes-Araujo J.L."/>
            <person name="Barauna A.C."/>
            <person name="Silva K."/>
        </authorList>
    </citation>
    <scope>NUCLEOTIDE SEQUENCE [LARGE SCALE GENOMIC DNA]</scope>
    <source>
        <strain evidence="1 2">BR 10303</strain>
    </source>
</reference>
<gene>
    <name evidence="1" type="ORF">AS156_06125</name>
</gene>
<dbReference type="Proteomes" id="UP000057737">
    <property type="component" value="Unassembled WGS sequence"/>
</dbReference>
<dbReference type="RefSeq" id="WP_066507515.1">
    <property type="nucleotide sequence ID" value="NZ_LNCU01000064.1"/>
</dbReference>
<evidence type="ECO:0000313" key="2">
    <source>
        <dbReference type="Proteomes" id="UP000057737"/>
    </source>
</evidence>
<protein>
    <submittedName>
        <fullName evidence="1">Uncharacterized protein</fullName>
    </submittedName>
</protein>
<name>A0A109JU91_9BRAD</name>
<comment type="caution">
    <text evidence="1">The sequence shown here is derived from an EMBL/GenBank/DDBJ whole genome shotgun (WGS) entry which is preliminary data.</text>
</comment>
<evidence type="ECO:0000313" key="1">
    <source>
        <dbReference type="EMBL" id="KWV55238.1"/>
    </source>
</evidence>
<keyword evidence="2" id="KW-1185">Reference proteome</keyword>